<dbReference type="OrthoDB" id="3903at10239"/>
<name>A0A916NYR1_9POXV</name>
<accession>A0A916NYR1</accession>
<feature type="domain" description="RNA ligase" evidence="1">
    <location>
        <begin position="257"/>
        <end position="430"/>
    </location>
</feature>
<evidence type="ECO:0000259" key="1">
    <source>
        <dbReference type="Pfam" id="PF09414"/>
    </source>
</evidence>
<evidence type="ECO:0000313" key="3">
    <source>
        <dbReference type="Proteomes" id="UP000792671"/>
    </source>
</evidence>
<proteinExistence type="predicted"/>
<dbReference type="Proteomes" id="UP000792671">
    <property type="component" value="Genome"/>
</dbReference>
<reference evidence="2 3" key="1">
    <citation type="journal article" date="2013" name="J. Virol.">
        <title>New Insights into the Evolution of Entomopoxvirinae from the Complete Genome Sequences of Four Entomopoxviruses Infecting Adoxophyes honmai, Choristoneura biennis, Choristoneura rosaceana, and Mythimna separata.</title>
        <authorList>
            <person name="Theze J."/>
            <person name="Takatsuka J."/>
            <person name="Li Z."/>
            <person name="Gallais J."/>
            <person name="Doucet D."/>
            <person name="Arif B."/>
            <person name="Nakai M."/>
            <person name="Herniou E.A."/>
        </authorList>
    </citation>
    <scope>NUCLEOTIDE SEQUENCE [LARGE SCALE GENOMIC DNA]</scope>
</reference>
<keyword evidence="3" id="KW-1185">Reference proteome</keyword>
<dbReference type="KEGG" id="vg:15613907"/>
<dbReference type="GeneID" id="15613907"/>
<dbReference type="SUPFAM" id="SSF56091">
    <property type="entry name" value="DNA ligase/mRNA capping enzyme, catalytic domain"/>
    <property type="match status" value="1"/>
</dbReference>
<gene>
    <name evidence="2" type="ORF">MYSEV_285</name>
</gene>
<dbReference type="EMBL" id="HF679134">
    <property type="protein sequence ID" value="CCU56483.1"/>
    <property type="molecule type" value="Genomic_DNA"/>
</dbReference>
<dbReference type="Gene3D" id="3.30.470.30">
    <property type="entry name" value="DNA ligase/mRNA capping enzyme"/>
    <property type="match status" value="1"/>
</dbReference>
<organism evidence="2 3">
    <name type="scientific">Mythimna separata entomopoxvirus 'L'</name>
    <dbReference type="NCBI Taxonomy" id="1293572"/>
    <lineage>
        <taxon>Viruses</taxon>
        <taxon>Varidnaviria</taxon>
        <taxon>Bamfordvirae</taxon>
        <taxon>Nucleocytoviricota</taxon>
        <taxon>Pokkesviricetes</taxon>
        <taxon>Chitovirales</taxon>
        <taxon>Poxviridae</taxon>
        <taxon>Entomopoxvirinae</taxon>
        <taxon>Betaentomopoxvirus</taxon>
        <taxon>Betaentomopoxvirus mseparata</taxon>
        <taxon>Mythimna separata entomopoxvirus</taxon>
    </lineage>
</organism>
<dbReference type="RefSeq" id="YP_008003802.1">
    <property type="nucleotide sequence ID" value="NC_021246.1"/>
</dbReference>
<dbReference type="Pfam" id="PF09414">
    <property type="entry name" value="RNA_ligase"/>
    <property type="match status" value="1"/>
</dbReference>
<evidence type="ECO:0000313" key="2">
    <source>
        <dbReference type="EMBL" id="CCU56483.1"/>
    </source>
</evidence>
<sequence length="530" mass="62673">MAFIKLDVGSKTKGYSVKTSDNDYEIYIKASKNIYLESFSDSKKKLTTRNEKTDQYDVGFHDLYKALIGINKGSHYHLGVFGTKENIPDEMLYNFIKKLTKINIPLILSGMAKFEINKPNSREAKKLLALLYNLSYADYWLKNNDFPNVIKMPEILDESKVDLYNNMLKKRVENKPISEDEYNILKIYRENILERIKELKIPDVRKDIDEIILMYVIKNEPLYIPDKIDNLSNINEKIYPSIKQLTKTKNVILNGKYITIQEKLDGCNFRIIFDNGKITYGSRHEPCEDKDFMGYNRIKAELENITKKLYKNINLDRFIVYGELIGSCPDLEKEYDNDEINYRLIVKNRDYLKNNDIQYYAYDIRNYDGENNNFIDFETVQIILKVSGFRTIPYETVLYNDFITDIKYKSILFNHNNPNDVEGYIIRYNNIRYKVKEGYSLHNLAHKNILFNITDDSIKSFINDDINENNILQIIVEYYYNLINEYNKPIDVKIYKIFGKIFGIINKKAKFDNKIYKIKLNEFLKIIGEI</sequence>
<dbReference type="InterPro" id="IPR021122">
    <property type="entry name" value="RNA_ligase_dom_REL/Rnl2"/>
</dbReference>
<protein>
    <recommendedName>
        <fullName evidence="1">RNA ligase domain-containing protein</fullName>
    </recommendedName>
</protein>